<sequence length="73" mass="7455">MGSTSGPTGGCVAGSAGAVSGADGRGAERGVAWPGIVMIGRRLDRNPDAAQAVRLPHFLPGKRLFRAQPRRSA</sequence>
<dbReference type="HOGENOM" id="CLU_2702470_0_0_5"/>
<name>D5RLA0_9PROT</name>
<comment type="caution">
    <text evidence="2">The sequence shown here is derived from an EMBL/GenBank/DDBJ whole genome shotgun (WGS) entry which is preliminary data.</text>
</comment>
<feature type="compositionally biased region" description="Low complexity" evidence="1">
    <location>
        <begin position="13"/>
        <end position="22"/>
    </location>
</feature>
<proteinExistence type="predicted"/>
<dbReference type="Proteomes" id="UP000005324">
    <property type="component" value="Unassembled WGS sequence"/>
</dbReference>
<feature type="region of interest" description="Disordered" evidence="1">
    <location>
        <begin position="1"/>
        <end position="28"/>
    </location>
</feature>
<keyword evidence="3" id="KW-1185">Reference proteome</keyword>
<evidence type="ECO:0000313" key="2">
    <source>
        <dbReference type="EMBL" id="EFH11919.1"/>
    </source>
</evidence>
<dbReference type="AlphaFoldDB" id="D5RLA0"/>
<protein>
    <submittedName>
        <fullName evidence="2">Uncharacterized protein</fullName>
    </submittedName>
</protein>
<reference evidence="2 3" key="1">
    <citation type="submission" date="2010-04" db="EMBL/GenBank/DDBJ databases">
        <authorList>
            <person name="Qin X."/>
            <person name="Bachman B."/>
            <person name="Battles P."/>
            <person name="Bell A."/>
            <person name="Bess C."/>
            <person name="Bickham C."/>
            <person name="Chaboub L."/>
            <person name="Chen D."/>
            <person name="Coyle M."/>
            <person name="Deiros D.R."/>
            <person name="Dinh H."/>
            <person name="Forbes L."/>
            <person name="Fowler G."/>
            <person name="Francisco L."/>
            <person name="Fu Q."/>
            <person name="Gubbala S."/>
            <person name="Hale W."/>
            <person name="Han Y."/>
            <person name="Hemphill L."/>
            <person name="Highlander S.K."/>
            <person name="Hirani K."/>
            <person name="Hogues M."/>
            <person name="Jackson L."/>
            <person name="Jakkamsetti A."/>
            <person name="Javaid M."/>
            <person name="Jiang H."/>
            <person name="Korchina V."/>
            <person name="Kovar C."/>
            <person name="Lara F."/>
            <person name="Lee S."/>
            <person name="Mata R."/>
            <person name="Mathew T."/>
            <person name="Moen C."/>
            <person name="Morales K."/>
            <person name="Munidasa M."/>
            <person name="Nazareth L."/>
            <person name="Ngo R."/>
            <person name="Nguyen L."/>
            <person name="Okwuonu G."/>
            <person name="Ongeri F."/>
            <person name="Patil S."/>
            <person name="Petrosino J."/>
            <person name="Pham C."/>
            <person name="Pham P."/>
            <person name="Pu L.-L."/>
            <person name="Puazo M."/>
            <person name="Raj R."/>
            <person name="Reid J."/>
            <person name="Rouhana J."/>
            <person name="Saada N."/>
            <person name="Shang Y."/>
            <person name="Simmons D."/>
            <person name="Thornton R."/>
            <person name="Warren J."/>
            <person name="Weissenberger G."/>
            <person name="Zhang J."/>
            <person name="Zhang L."/>
            <person name="Zhou C."/>
            <person name="Zhu D."/>
            <person name="Muzny D."/>
            <person name="Worley K."/>
            <person name="Gibbs R."/>
        </authorList>
    </citation>
    <scope>NUCLEOTIDE SEQUENCE [LARGE SCALE GENOMIC DNA]</scope>
    <source>
        <strain evidence="2 3">ATCC 49957</strain>
    </source>
</reference>
<organism evidence="2 3">
    <name type="scientific">Pseudoroseomonas cervicalis ATCC 49957</name>
    <dbReference type="NCBI Taxonomy" id="525371"/>
    <lineage>
        <taxon>Bacteria</taxon>
        <taxon>Pseudomonadati</taxon>
        <taxon>Pseudomonadota</taxon>
        <taxon>Alphaproteobacteria</taxon>
        <taxon>Acetobacterales</taxon>
        <taxon>Roseomonadaceae</taxon>
        <taxon>Roseomonas</taxon>
    </lineage>
</organism>
<evidence type="ECO:0000256" key="1">
    <source>
        <dbReference type="SAM" id="MobiDB-lite"/>
    </source>
</evidence>
<accession>D5RLA0</accession>
<gene>
    <name evidence="2" type="ORF">HMPREF0731_1861</name>
</gene>
<dbReference type="EMBL" id="ADVL01000304">
    <property type="protein sequence ID" value="EFH11919.1"/>
    <property type="molecule type" value="Genomic_DNA"/>
</dbReference>
<evidence type="ECO:0000313" key="3">
    <source>
        <dbReference type="Proteomes" id="UP000005324"/>
    </source>
</evidence>